<gene>
    <name evidence="2" type="ORF">HW555_012658</name>
</gene>
<organism evidence="2 3">
    <name type="scientific">Spodoptera exigua</name>
    <name type="common">Beet armyworm</name>
    <name type="synonym">Noctua fulgens</name>
    <dbReference type="NCBI Taxonomy" id="7107"/>
    <lineage>
        <taxon>Eukaryota</taxon>
        <taxon>Metazoa</taxon>
        <taxon>Ecdysozoa</taxon>
        <taxon>Arthropoda</taxon>
        <taxon>Hexapoda</taxon>
        <taxon>Insecta</taxon>
        <taxon>Pterygota</taxon>
        <taxon>Neoptera</taxon>
        <taxon>Endopterygota</taxon>
        <taxon>Lepidoptera</taxon>
        <taxon>Glossata</taxon>
        <taxon>Ditrysia</taxon>
        <taxon>Noctuoidea</taxon>
        <taxon>Noctuidae</taxon>
        <taxon>Amphipyrinae</taxon>
        <taxon>Spodoptera</taxon>
    </lineage>
</organism>
<sequence length="127" mass="14353">MRELGGNMITEDGIKIEWMNHLPAQIRVVLSVNTDSSLDMLAAMADKMMEYSESSNIAAVSSSQPDSVAVNQQVMSAQIQVLSKQLEKLTLEISELRSRGRPHHRRYQRSRSRSKSTAKYQNDSNRT</sequence>
<feature type="compositionally biased region" description="Basic residues" evidence="1">
    <location>
        <begin position="99"/>
        <end position="116"/>
    </location>
</feature>
<comment type="caution">
    <text evidence="2">The sequence shown here is derived from an EMBL/GenBank/DDBJ whole genome shotgun (WGS) entry which is preliminary data.</text>
</comment>
<dbReference type="PANTHER" id="PTHR33327:SF3">
    <property type="entry name" value="RNA-DIRECTED DNA POLYMERASE"/>
    <property type="match status" value="1"/>
</dbReference>
<dbReference type="EMBL" id="JACKWZ010000490">
    <property type="protein sequence ID" value="KAF9407254.1"/>
    <property type="molecule type" value="Genomic_DNA"/>
</dbReference>
<name>A0A835G6P1_SPOEX</name>
<protein>
    <submittedName>
        <fullName evidence="2">Uncharacterized protein</fullName>
    </submittedName>
</protein>
<evidence type="ECO:0000256" key="1">
    <source>
        <dbReference type="SAM" id="MobiDB-lite"/>
    </source>
</evidence>
<dbReference type="PANTHER" id="PTHR33327">
    <property type="entry name" value="ENDONUCLEASE"/>
    <property type="match status" value="1"/>
</dbReference>
<accession>A0A835G6P1</accession>
<reference evidence="2" key="1">
    <citation type="submission" date="2020-08" db="EMBL/GenBank/DDBJ databases">
        <title>Spodoptera exigua strain:BAW_Kor-Di-RS1 Genome sequencing and assembly.</title>
        <authorList>
            <person name="Kim J."/>
            <person name="Nam H.Y."/>
            <person name="Kwon M."/>
            <person name="Choi J.H."/>
            <person name="Cho S.R."/>
            <person name="Kim G.-H."/>
        </authorList>
    </citation>
    <scope>NUCLEOTIDE SEQUENCE</scope>
    <source>
        <strain evidence="2">BAW_Kor-Di-RS1</strain>
        <tissue evidence="2">Whole-body</tissue>
    </source>
</reference>
<feature type="region of interest" description="Disordered" evidence="1">
    <location>
        <begin position="97"/>
        <end position="127"/>
    </location>
</feature>
<proteinExistence type="predicted"/>
<evidence type="ECO:0000313" key="2">
    <source>
        <dbReference type="EMBL" id="KAF9407254.1"/>
    </source>
</evidence>
<dbReference type="AlphaFoldDB" id="A0A835G6P1"/>
<keyword evidence="3" id="KW-1185">Reference proteome</keyword>
<feature type="compositionally biased region" description="Polar residues" evidence="1">
    <location>
        <begin position="117"/>
        <end position="127"/>
    </location>
</feature>
<evidence type="ECO:0000313" key="3">
    <source>
        <dbReference type="Proteomes" id="UP000648187"/>
    </source>
</evidence>
<dbReference type="Proteomes" id="UP000648187">
    <property type="component" value="Unassembled WGS sequence"/>
</dbReference>